<evidence type="ECO:0000313" key="2">
    <source>
        <dbReference type="Proteomes" id="UP000186601"/>
    </source>
</evidence>
<organism evidence="1 2">
    <name type="scientific">Hermanssonia centrifuga</name>
    <dbReference type="NCBI Taxonomy" id="98765"/>
    <lineage>
        <taxon>Eukaryota</taxon>
        <taxon>Fungi</taxon>
        <taxon>Dikarya</taxon>
        <taxon>Basidiomycota</taxon>
        <taxon>Agaricomycotina</taxon>
        <taxon>Agaricomycetes</taxon>
        <taxon>Polyporales</taxon>
        <taxon>Meruliaceae</taxon>
        <taxon>Hermanssonia</taxon>
    </lineage>
</organism>
<dbReference type="Proteomes" id="UP000186601">
    <property type="component" value="Unassembled WGS sequence"/>
</dbReference>
<keyword evidence="2" id="KW-1185">Reference proteome</keyword>
<dbReference type="EMBL" id="MLYV02000137">
    <property type="protein sequence ID" value="PSS35361.1"/>
    <property type="molecule type" value="Genomic_DNA"/>
</dbReference>
<reference evidence="1 2" key="1">
    <citation type="submission" date="2018-02" db="EMBL/GenBank/DDBJ databases">
        <title>Genome sequence of the basidiomycete white-rot fungus Phlebia centrifuga.</title>
        <authorList>
            <person name="Granchi Z."/>
            <person name="Peng M."/>
            <person name="de Vries R.P."/>
            <person name="Hilden K."/>
            <person name="Makela M.R."/>
            <person name="Grigoriev I."/>
            <person name="Riley R."/>
        </authorList>
    </citation>
    <scope>NUCLEOTIDE SEQUENCE [LARGE SCALE GENOMIC DNA]</scope>
    <source>
        <strain evidence="1 2">FBCC195</strain>
    </source>
</reference>
<protein>
    <submittedName>
        <fullName evidence="1">Uncharacterized protein</fullName>
    </submittedName>
</protein>
<comment type="caution">
    <text evidence="1">The sequence shown here is derived from an EMBL/GenBank/DDBJ whole genome shotgun (WGS) entry which is preliminary data.</text>
</comment>
<sequence length="60" mass="6785">MEELSRLLKFELGTVEAFPIRSPTRWSMYVTYPDVAVSTDGSSLTKLKSGIYLERVSVND</sequence>
<proteinExistence type="predicted"/>
<accession>A0A2R6RZA9</accession>
<evidence type="ECO:0000313" key="1">
    <source>
        <dbReference type="EMBL" id="PSS35361.1"/>
    </source>
</evidence>
<gene>
    <name evidence="1" type="ORF">PHLCEN_2v1698</name>
</gene>
<name>A0A2R6RZA9_9APHY</name>
<dbReference type="AlphaFoldDB" id="A0A2R6RZA9"/>